<dbReference type="Proteomes" id="UP000217720">
    <property type="component" value="Unassembled WGS sequence"/>
</dbReference>
<evidence type="ECO:0000313" key="2">
    <source>
        <dbReference type="EMBL" id="PCC48897.1"/>
    </source>
</evidence>
<reference evidence="2 3" key="1">
    <citation type="journal article" date="2017" name="Elife">
        <title>Extensive horizontal gene transfer in cheese-associated bacteria.</title>
        <authorList>
            <person name="Bonham K.S."/>
            <person name="Wolfe B.E."/>
            <person name="Dutton R.J."/>
        </authorList>
    </citation>
    <scope>NUCLEOTIDE SEQUENCE [LARGE SCALE GENOMIC DNA]</scope>
    <source>
        <strain evidence="2 3">900_6</strain>
    </source>
</reference>
<accession>A0A2A3ZBM2</accession>
<gene>
    <name evidence="2" type="ORF">CIK62_16225</name>
</gene>
<dbReference type="RefSeq" id="WP_096161126.1">
    <property type="nucleotide sequence ID" value="NZ_NRGO01000024.1"/>
</dbReference>
<evidence type="ECO:0000313" key="3">
    <source>
        <dbReference type="Proteomes" id="UP000217720"/>
    </source>
</evidence>
<protein>
    <recommendedName>
        <fullName evidence="1">Abortive phage infection protein C-terminal domain-containing protein</fullName>
    </recommendedName>
</protein>
<sequence length="589" mass="66415">MMGAKPNPDEVMAKHAFEQFRRQNYPDTDPDVVFEYFSNHLIAKHYGLTSEEERGAKVGDTDDGGIDSILILLNKTEVVDGSSARITRQKNALQHLTKNVPLDIFVIQSKNSHSWKSDVLSRIGDTLDLILDTTVPVTKLRQTPLNEDVVEMAEVYRKLTKKLIGLTPNQTFSVKYVSLGSEKNIATYQKTKATTLKNRLRNRLPSNTKVSVDYFGAESINTRDKESTDFDVTLKFAKPPVRDGNALIGLVKLREYAKFLRRPKTEMLRDELFVANVRDYAGPSVKVNAAIGETLRNDGKSAFWWLNNGVTIIVDDSKDPLESNWVLTNPLIVNGLQTSHVIHEAAVDGSITNKRLGQCLLVRVIKEPDADVRESVITGTNNQTAVSSLQLHANDSFQRRIEDYLASKGWYYERRRYQYRGAGKPAGRVRTFKELAQAVISVHLLSPDTARARPGTQLSEDSRYSKVFGNDLPLDLFNKSLLIMDAIESYLQSSHAKQYRDTSTNTRFYLASGYVISSLKLRNLDSFDGAITVGQLKTPNSVSLLEDIHKVLDKEVQKLDDGKIARDKIYKGKELKHRFFDALISRNQK</sequence>
<comment type="caution">
    <text evidence="2">The sequence shown here is derived from an EMBL/GenBank/DDBJ whole genome shotgun (WGS) entry which is preliminary data.</text>
</comment>
<organism evidence="2 3">
    <name type="scientific">Brevibacterium aurantiacum</name>
    <dbReference type="NCBI Taxonomy" id="273384"/>
    <lineage>
        <taxon>Bacteria</taxon>
        <taxon>Bacillati</taxon>
        <taxon>Actinomycetota</taxon>
        <taxon>Actinomycetes</taxon>
        <taxon>Micrococcales</taxon>
        <taxon>Brevibacteriaceae</taxon>
        <taxon>Brevibacterium</taxon>
    </lineage>
</organism>
<dbReference type="InterPro" id="IPR018891">
    <property type="entry name" value="AIPR_C"/>
</dbReference>
<dbReference type="EMBL" id="NRGO01000024">
    <property type="protein sequence ID" value="PCC48897.1"/>
    <property type="molecule type" value="Genomic_DNA"/>
</dbReference>
<dbReference type="AlphaFoldDB" id="A0A2A3ZBM2"/>
<name>A0A2A3ZBM2_BREAU</name>
<proteinExistence type="predicted"/>
<dbReference type="Pfam" id="PF10592">
    <property type="entry name" value="AIPR"/>
    <property type="match status" value="1"/>
</dbReference>
<feature type="domain" description="Abortive phage infection protein C-terminal" evidence="1">
    <location>
        <begin position="274"/>
        <end position="506"/>
    </location>
</feature>
<evidence type="ECO:0000259" key="1">
    <source>
        <dbReference type="Pfam" id="PF10592"/>
    </source>
</evidence>